<accession>A0AAW0SWN7</accession>
<name>A0AAW0SWN7_SCYPA</name>
<feature type="compositionally biased region" description="Low complexity" evidence="1">
    <location>
        <begin position="45"/>
        <end position="54"/>
    </location>
</feature>
<organism evidence="2 3">
    <name type="scientific">Scylla paramamosain</name>
    <name type="common">Mud crab</name>
    <dbReference type="NCBI Taxonomy" id="85552"/>
    <lineage>
        <taxon>Eukaryota</taxon>
        <taxon>Metazoa</taxon>
        <taxon>Ecdysozoa</taxon>
        <taxon>Arthropoda</taxon>
        <taxon>Crustacea</taxon>
        <taxon>Multicrustacea</taxon>
        <taxon>Malacostraca</taxon>
        <taxon>Eumalacostraca</taxon>
        <taxon>Eucarida</taxon>
        <taxon>Decapoda</taxon>
        <taxon>Pleocyemata</taxon>
        <taxon>Brachyura</taxon>
        <taxon>Eubrachyura</taxon>
        <taxon>Portunoidea</taxon>
        <taxon>Portunidae</taxon>
        <taxon>Portuninae</taxon>
        <taxon>Scylla</taxon>
    </lineage>
</organism>
<feature type="compositionally biased region" description="Polar residues" evidence="1">
    <location>
        <begin position="9"/>
        <end position="20"/>
    </location>
</feature>
<proteinExistence type="predicted"/>
<evidence type="ECO:0000313" key="3">
    <source>
        <dbReference type="Proteomes" id="UP001487740"/>
    </source>
</evidence>
<protein>
    <submittedName>
        <fullName evidence="2">Uncharacterized protein</fullName>
    </submittedName>
</protein>
<keyword evidence="3" id="KW-1185">Reference proteome</keyword>
<evidence type="ECO:0000256" key="1">
    <source>
        <dbReference type="SAM" id="MobiDB-lite"/>
    </source>
</evidence>
<evidence type="ECO:0000313" key="2">
    <source>
        <dbReference type="EMBL" id="KAK8379257.1"/>
    </source>
</evidence>
<feature type="region of interest" description="Disordered" evidence="1">
    <location>
        <begin position="1"/>
        <end position="68"/>
    </location>
</feature>
<dbReference type="EMBL" id="JARAKH010000043">
    <property type="protein sequence ID" value="KAK8379257.1"/>
    <property type="molecule type" value="Genomic_DNA"/>
</dbReference>
<dbReference type="Proteomes" id="UP001487740">
    <property type="component" value="Unassembled WGS sequence"/>
</dbReference>
<dbReference type="AlphaFoldDB" id="A0AAW0SWN7"/>
<comment type="caution">
    <text evidence="2">The sequence shown here is derived from an EMBL/GenBank/DDBJ whole genome shotgun (WGS) entry which is preliminary data.</text>
</comment>
<gene>
    <name evidence="2" type="ORF">O3P69_019244</name>
</gene>
<reference evidence="2 3" key="1">
    <citation type="submission" date="2023-03" db="EMBL/GenBank/DDBJ databases">
        <title>High-quality genome of Scylla paramamosain provides insights in environmental adaptation.</title>
        <authorList>
            <person name="Zhang L."/>
        </authorList>
    </citation>
    <scope>NUCLEOTIDE SEQUENCE [LARGE SCALE GENOMIC DNA]</scope>
    <source>
        <strain evidence="2">LZ_2023a</strain>
        <tissue evidence="2">Muscle</tissue>
    </source>
</reference>
<sequence length="68" mass="7249">MATTPPPTRTQKVIHSNTAGKTVFVQPATAHHSPPQPATAHHSLPHLTTAATPLHHPPQPLPHQSMAH</sequence>